<dbReference type="EMBL" id="JBHUEK010000025">
    <property type="protein sequence ID" value="MFD1779943.1"/>
    <property type="molecule type" value="Genomic_DNA"/>
</dbReference>
<accession>A0ABW4MPR0</accession>
<dbReference type="InterPro" id="IPR011528">
    <property type="entry name" value="NERD"/>
</dbReference>
<evidence type="ECO:0000313" key="2">
    <source>
        <dbReference type="EMBL" id="MFD1779943.1"/>
    </source>
</evidence>
<dbReference type="Pfam" id="PF08378">
    <property type="entry name" value="NERD"/>
    <property type="match status" value="1"/>
</dbReference>
<comment type="caution">
    <text evidence="2">The sequence shown here is derived from an EMBL/GenBank/DDBJ whole genome shotgun (WGS) entry which is preliminary data.</text>
</comment>
<reference evidence="3" key="1">
    <citation type="journal article" date="2019" name="Int. J. Syst. Evol. Microbiol.">
        <title>The Global Catalogue of Microorganisms (GCM) 10K type strain sequencing project: providing services to taxonomists for standard genome sequencing and annotation.</title>
        <authorList>
            <consortium name="The Broad Institute Genomics Platform"/>
            <consortium name="The Broad Institute Genome Sequencing Center for Infectious Disease"/>
            <person name="Wu L."/>
            <person name="Ma J."/>
        </authorList>
    </citation>
    <scope>NUCLEOTIDE SEQUENCE [LARGE SCALE GENOMIC DNA]</scope>
    <source>
        <strain evidence="3">CCUG 15531</strain>
    </source>
</reference>
<dbReference type="PROSITE" id="PS50965">
    <property type="entry name" value="NERD"/>
    <property type="match status" value="1"/>
</dbReference>
<protein>
    <submittedName>
        <fullName evidence="2">Nuclease-related domain-containing protein</fullName>
    </submittedName>
</protein>
<organism evidence="2 3">
    <name type="scientific">Fredinandcohnia salidurans</name>
    <dbReference type="NCBI Taxonomy" id="2595041"/>
    <lineage>
        <taxon>Bacteria</taxon>
        <taxon>Bacillati</taxon>
        <taxon>Bacillota</taxon>
        <taxon>Bacilli</taxon>
        <taxon>Bacillales</taxon>
        <taxon>Bacillaceae</taxon>
        <taxon>Fredinandcohnia</taxon>
    </lineage>
</organism>
<evidence type="ECO:0000313" key="3">
    <source>
        <dbReference type="Proteomes" id="UP001597227"/>
    </source>
</evidence>
<gene>
    <name evidence="2" type="ORF">ACFSFW_14860</name>
</gene>
<name>A0ABW4MPR0_9BACI</name>
<sequence length="326" mass="38327">MIRKKRTVPIEILILEALLRRLRPDHPKIPQIQAELAKRKKGYRGELSLNYYLDLIDTPEFLILHDIRLTDGKSFFQIDTLVITPYFFLILEVKNIAGTLYFEDESNQMIRTLINEEEGMPNPILQALRHSRQFKNWLIQRKLPLLPIEHLVIISDPKTIIKASRPSIFTKVMHNANLPFTFEKFQNRHTKETLTMKEMKKIAGAIEKHHTPKKPDPLVQFSISQTEILKGVHCLKCSALPIERKRGYWYCDNCCTKSQDAYIQALKDYTLLIKPTFTNEEIRDFLQIPSSKFIFRLLKSMNLEYTGEKKGRMYHLTRFQNLHTST</sequence>
<keyword evidence="3" id="KW-1185">Reference proteome</keyword>
<proteinExistence type="predicted"/>
<dbReference type="RefSeq" id="WP_388039388.1">
    <property type="nucleotide sequence ID" value="NZ_JBHUEK010000025.1"/>
</dbReference>
<feature type="domain" description="NERD" evidence="1">
    <location>
        <begin position="41"/>
        <end position="157"/>
    </location>
</feature>
<dbReference type="Proteomes" id="UP001597227">
    <property type="component" value="Unassembled WGS sequence"/>
</dbReference>
<evidence type="ECO:0000259" key="1">
    <source>
        <dbReference type="PROSITE" id="PS50965"/>
    </source>
</evidence>